<gene>
    <name evidence="5" type="ORF">S01H4_23587</name>
</gene>
<sequence length="214" mass="22803">MLPGKKIILGVCGSIAAYKSAQLIRLLKKEGAEVQVIMTSAANDFITPLTLATVSKRPALTHFSKSASGEWNNHIDLGIWADLILIAPATANTMAKLAAGTCDSLLAATYLSARCPVIFAPAMDLDMYQHPATLAAMNKLQQYGNQIIDAEHGELASGLVGTGRMAEPEHIVQILEAHFTDRSSLLDKNVLITAGPTQEALDPVRFIGNHSSGK</sequence>
<feature type="domain" description="Flavoprotein" evidence="3">
    <location>
        <begin position="5"/>
        <end position="175"/>
    </location>
</feature>
<dbReference type="InterPro" id="IPR036551">
    <property type="entry name" value="Flavin_trans-like"/>
</dbReference>
<feature type="domain" description="DNA/pantothenate metabolism flavoprotein C-terminal" evidence="4">
    <location>
        <begin position="186"/>
        <end position="214"/>
    </location>
</feature>
<protein>
    <recommendedName>
        <fullName evidence="6">Flavoprotein domain-containing protein</fullName>
    </recommendedName>
</protein>
<evidence type="ECO:0000259" key="3">
    <source>
        <dbReference type="Pfam" id="PF02441"/>
    </source>
</evidence>
<comment type="caution">
    <text evidence="5">The sequence shown here is derived from an EMBL/GenBank/DDBJ whole genome shotgun (WGS) entry which is preliminary data.</text>
</comment>
<dbReference type="GO" id="GO:0010181">
    <property type="term" value="F:FMN binding"/>
    <property type="evidence" value="ECO:0007669"/>
    <property type="project" value="InterPro"/>
</dbReference>
<dbReference type="GO" id="GO:0004633">
    <property type="term" value="F:phosphopantothenoylcysteine decarboxylase activity"/>
    <property type="evidence" value="ECO:0007669"/>
    <property type="project" value="InterPro"/>
</dbReference>
<dbReference type="GO" id="GO:0004632">
    <property type="term" value="F:phosphopantothenate--cysteine ligase activity"/>
    <property type="evidence" value="ECO:0007669"/>
    <property type="project" value="InterPro"/>
</dbReference>
<dbReference type="NCBIfam" id="TIGR00521">
    <property type="entry name" value="coaBC_dfp"/>
    <property type="match status" value="1"/>
</dbReference>
<reference evidence="5" key="1">
    <citation type="journal article" date="2014" name="Front. Microbiol.">
        <title>High frequency of phylogenetically diverse reductive dehalogenase-homologous genes in deep subseafloor sedimentary metagenomes.</title>
        <authorList>
            <person name="Kawai M."/>
            <person name="Futagami T."/>
            <person name="Toyoda A."/>
            <person name="Takaki Y."/>
            <person name="Nishi S."/>
            <person name="Hori S."/>
            <person name="Arai W."/>
            <person name="Tsubouchi T."/>
            <person name="Morono Y."/>
            <person name="Uchiyama I."/>
            <person name="Ito T."/>
            <person name="Fujiyama A."/>
            <person name="Inagaki F."/>
            <person name="Takami H."/>
        </authorList>
    </citation>
    <scope>NUCLEOTIDE SEQUENCE</scope>
    <source>
        <strain evidence="5">Expedition CK06-06</strain>
    </source>
</reference>
<feature type="non-terminal residue" evidence="5">
    <location>
        <position position="214"/>
    </location>
</feature>
<dbReference type="GO" id="GO:0071513">
    <property type="term" value="C:phosphopantothenoylcysteine decarboxylase complex"/>
    <property type="evidence" value="ECO:0007669"/>
    <property type="project" value="TreeGrafter"/>
</dbReference>
<dbReference type="InterPro" id="IPR003382">
    <property type="entry name" value="Flavoprotein"/>
</dbReference>
<dbReference type="Pfam" id="PF04127">
    <property type="entry name" value="DFP"/>
    <property type="match status" value="1"/>
</dbReference>
<dbReference type="GO" id="GO:0015937">
    <property type="term" value="P:coenzyme A biosynthetic process"/>
    <property type="evidence" value="ECO:0007669"/>
    <property type="project" value="InterPro"/>
</dbReference>
<organism evidence="5">
    <name type="scientific">marine sediment metagenome</name>
    <dbReference type="NCBI Taxonomy" id="412755"/>
    <lineage>
        <taxon>unclassified sequences</taxon>
        <taxon>metagenomes</taxon>
        <taxon>ecological metagenomes</taxon>
    </lineage>
</organism>
<dbReference type="InterPro" id="IPR005252">
    <property type="entry name" value="CoaBC"/>
</dbReference>
<dbReference type="GO" id="GO:0015941">
    <property type="term" value="P:pantothenate catabolic process"/>
    <property type="evidence" value="ECO:0007669"/>
    <property type="project" value="InterPro"/>
</dbReference>
<name>X1B4G7_9ZZZZ</name>
<keyword evidence="2" id="KW-0456">Lyase</keyword>
<dbReference type="SUPFAM" id="SSF102645">
    <property type="entry name" value="CoaB-like"/>
    <property type="match status" value="1"/>
</dbReference>
<dbReference type="PANTHER" id="PTHR14359:SF6">
    <property type="entry name" value="PHOSPHOPANTOTHENOYLCYSTEINE DECARBOXYLASE"/>
    <property type="match status" value="1"/>
</dbReference>
<evidence type="ECO:0000313" key="5">
    <source>
        <dbReference type="EMBL" id="GAG79078.1"/>
    </source>
</evidence>
<evidence type="ECO:0000256" key="2">
    <source>
        <dbReference type="ARBA" id="ARBA00023239"/>
    </source>
</evidence>
<evidence type="ECO:0000259" key="4">
    <source>
        <dbReference type="Pfam" id="PF04127"/>
    </source>
</evidence>
<dbReference type="PANTHER" id="PTHR14359">
    <property type="entry name" value="HOMO-OLIGOMERIC FLAVIN CONTAINING CYS DECARBOXYLASE FAMILY"/>
    <property type="match status" value="1"/>
</dbReference>
<dbReference type="Gene3D" id="3.40.50.10300">
    <property type="entry name" value="CoaB-like"/>
    <property type="match status" value="1"/>
</dbReference>
<dbReference type="InterPro" id="IPR035929">
    <property type="entry name" value="CoaB-like_sf"/>
</dbReference>
<dbReference type="SUPFAM" id="SSF52507">
    <property type="entry name" value="Homo-oligomeric flavin-containing Cys decarboxylases, HFCD"/>
    <property type="match status" value="1"/>
</dbReference>
<accession>X1B4G7</accession>
<dbReference type="Gene3D" id="3.40.50.1950">
    <property type="entry name" value="Flavin prenyltransferase-like"/>
    <property type="match status" value="1"/>
</dbReference>
<dbReference type="EMBL" id="BART01010962">
    <property type="protein sequence ID" value="GAG79078.1"/>
    <property type="molecule type" value="Genomic_DNA"/>
</dbReference>
<proteinExistence type="predicted"/>
<evidence type="ECO:0008006" key="6">
    <source>
        <dbReference type="Google" id="ProtNLM"/>
    </source>
</evidence>
<dbReference type="Pfam" id="PF02441">
    <property type="entry name" value="Flavoprotein"/>
    <property type="match status" value="1"/>
</dbReference>
<evidence type="ECO:0000256" key="1">
    <source>
        <dbReference type="ARBA" id="ARBA00022793"/>
    </source>
</evidence>
<dbReference type="InterPro" id="IPR007085">
    <property type="entry name" value="DNA/pantothenate-metab_flavo_C"/>
</dbReference>
<dbReference type="AlphaFoldDB" id="X1B4G7"/>
<keyword evidence="1" id="KW-0210">Decarboxylase</keyword>